<accession>A0A2M8RAG4</accession>
<dbReference type="Gene3D" id="2.40.420.20">
    <property type="match status" value="1"/>
</dbReference>
<comment type="caution">
    <text evidence="7">The sequence shown here is derived from an EMBL/GenBank/DDBJ whole genome shotgun (WGS) entry which is preliminary data.</text>
</comment>
<protein>
    <recommendedName>
        <fullName evidence="6">AprE-like beta-barrel domain-containing protein</fullName>
    </recommendedName>
</protein>
<feature type="domain" description="AprE-like beta-barrel" evidence="6">
    <location>
        <begin position="307"/>
        <end position="388"/>
    </location>
</feature>
<dbReference type="OrthoDB" id="9806939at2"/>
<keyword evidence="5" id="KW-1133">Transmembrane helix</keyword>
<keyword evidence="5" id="KW-0812">Transmembrane</keyword>
<dbReference type="Proteomes" id="UP000231194">
    <property type="component" value="Unassembled WGS sequence"/>
</dbReference>
<dbReference type="PANTHER" id="PTHR32347:SF14">
    <property type="entry name" value="EFFLUX SYSTEM COMPONENT YKNX-RELATED"/>
    <property type="match status" value="1"/>
</dbReference>
<comment type="subcellular location">
    <subcellularLocation>
        <location evidence="1">Cell envelope</location>
    </subcellularLocation>
</comment>
<dbReference type="Gene3D" id="2.40.50.100">
    <property type="match status" value="1"/>
</dbReference>
<dbReference type="Pfam" id="PF26002">
    <property type="entry name" value="Beta-barrel_AprE"/>
    <property type="match status" value="1"/>
</dbReference>
<keyword evidence="2 3" id="KW-0175">Coiled coil</keyword>
<organism evidence="7 8">
    <name type="scientific">Bradyrhizobium forestalis</name>
    <dbReference type="NCBI Taxonomy" id="1419263"/>
    <lineage>
        <taxon>Bacteria</taxon>
        <taxon>Pseudomonadati</taxon>
        <taxon>Pseudomonadota</taxon>
        <taxon>Alphaproteobacteria</taxon>
        <taxon>Hyphomicrobiales</taxon>
        <taxon>Nitrobacteraceae</taxon>
        <taxon>Bradyrhizobium</taxon>
    </lineage>
</organism>
<evidence type="ECO:0000256" key="5">
    <source>
        <dbReference type="SAM" id="Phobius"/>
    </source>
</evidence>
<name>A0A2M8RAG4_9BRAD</name>
<dbReference type="EMBL" id="PGVG01000008">
    <property type="protein sequence ID" value="PJG54815.1"/>
    <property type="molecule type" value="Genomic_DNA"/>
</dbReference>
<gene>
    <name evidence="7" type="ORF">CVM73_11970</name>
</gene>
<dbReference type="SUPFAM" id="SSF111369">
    <property type="entry name" value="HlyD-like secretion proteins"/>
    <property type="match status" value="1"/>
</dbReference>
<dbReference type="Gene3D" id="2.40.30.170">
    <property type="match status" value="1"/>
</dbReference>
<evidence type="ECO:0000256" key="3">
    <source>
        <dbReference type="SAM" id="Coils"/>
    </source>
</evidence>
<dbReference type="InterPro" id="IPR050465">
    <property type="entry name" value="UPF0194_transport"/>
</dbReference>
<dbReference type="GO" id="GO:0030313">
    <property type="term" value="C:cell envelope"/>
    <property type="evidence" value="ECO:0007669"/>
    <property type="project" value="UniProtKB-SubCell"/>
</dbReference>
<evidence type="ECO:0000256" key="2">
    <source>
        <dbReference type="ARBA" id="ARBA00023054"/>
    </source>
</evidence>
<evidence type="ECO:0000256" key="1">
    <source>
        <dbReference type="ARBA" id="ARBA00004196"/>
    </source>
</evidence>
<dbReference type="PANTHER" id="PTHR32347">
    <property type="entry name" value="EFFLUX SYSTEM COMPONENT YKNX-RELATED"/>
    <property type="match status" value="1"/>
</dbReference>
<keyword evidence="8" id="KW-1185">Reference proteome</keyword>
<dbReference type="AlphaFoldDB" id="A0A2M8RAG4"/>
<keyword evidence="5" id="KW-0472">Membrane</keyword>
<feature type="region of interest" description="Disordered" evidence="4">
    <location>
        <begin position="269"/>
        <end position="289"/>
    </location>
</feature>
<proteinExistence type="predicted"/>
<feature type="compositionally biased region" description="Polar residues" evidence="4">
    <location>
        <begin position="277"/>
        <end position="288"/>
    </location>
</feature>
<reference evidence="7 8" key="1">
    <citation type="submission" date="2017-11" db="EMBL/GenBank/DDBJ databases">
        <title>Bradyrhizobium forestalis sp. nov., an efficient nitrogen-fixing bacterium isolated from nodules of forest legume species in the Amazon.</title>
        <authorList>
            <person name="Costa E.M."/>
            <person name="Guimaraes A."/>
            <person name="Carvalho T.S."/>
            <person name="Rodrigues T.L."/>
            <person name="Ribeiro P.R.A."/>
            <person name="Lebbe L."/>
            <person name="Willems A."/>
            <person name="Moreira F.M.S."/>
        </authorList>
    </citation>
    <scope>NUCLEOTIDE SEQUENCE [LARGE SCALE GENOMIC DNA]</scope>
    <source>
        <strain evidence="7 8">INPA54B</strain>
    </source>
</reference>
<evidence type="ECO:0000313" key="7">
    <source>
        <dbReference type="EMBL" id="PJG54815.1"/>
    </source>
</evidence>
<dbReference type="RefSeq" id="WP_100232185.1">
    <property type="nucleotide sequence ID" value="NZ_PGVG01000008.1"/>
</dbReference>
<feature type="transmembrane region" description="Helical" evidence="5">
    <location>
        <begin position="39"/>
        <end position="58"/>
    </location>
</feature>
<evidence type="ECO:0000313" key="8">
    <source>
        <dbReference type="Proteomes" id="UP000231194"/>
    </source>
</evidence>
<evidence type="ECO:0000256" key="4">
    <source>
        <dbReference type="SAM" id="MobiDB-lite"/>
    </source>
</evidence>
<sequence>MAHRVERLTVNAETPDAAETKRPVRACMTGFVPRQIKRVTIAAALLAVVALSLTTWFWQNGVSRPQTPAGLTTARTFTVASSAVVSRLTLTGTLRAGKTVPIVAPFDGPILERKVQLGDRVAAGDTVLIMDPGEVQSRFRDAQGSLLKASMGLDVLVHWDTSPDVTRAKRAIEAADATLAVLERQVTETKALFDRGIVSRNEFDGLMQQRDAQRVAAASSRLDLQTTLARGNAEYRQLADLEMKNAQARLADLKQQLDGSTVFAPSSGILVRPPATAPSTQGSLSTEPGSRVSRGQALFSVADLSTLIVVGRIDEVDVNRVHVGQAAMITSDAFAGEIAGHIVGVSAEANANQGGNPAPSFEVRAAISVEAARRDMVRLGMSARMTIELMANAKALIVPIEAVGGTRVKPRVRIREPGSGREFDRSVVLGATTETGVEVLGGLETGEVVVLTSSDIGRVSEPDPPR</sequence>
<evidence type="ECO:0000259" key="6">
    <source>
        <dbReference type="Pfam" id="PF26002"/>
    </source>
</evidence>
<dbReference type="InterPro" id="IPR058982">
    <property type="entry name" value="Beta-barrel_AprE"/>
</dbReference>
<feature type="coiled-coil region" evidence="3">
    <location>
        <begin position="165"/>
        <end position="192"/>
    </location>
</feature>